<keyword evidence="3" id="KW-1185">Reference proteome</keyword>
<organism evidence="2 3">
    <name type="scientific">Caerostris extrusa</name>
    <name type="common">Bark spider</name>
    <name type="synonym">Caerostris bankana</name>
    <dbReference type="NCBI Taxonomy" id="172846"/>
    <lineage>
        <taxon>Eukaryota</taxon>
        <taxon>Metazoa</taxon>
        <taxon>Ecdysozoa</taxon>
        <taxon>Arthropoda</taxon>
        <taxon>Chelicerata</taxon>
        <taxon>Arachnida</taxon>
        <taxon>Araneae</taxon>
        <taxon>Araneomorphae</taxon>
        <taxon>Entelegynae</taxon>
        <taxon>Araneoidea</taxon>
        <taxon>Araneidae</taxon>
        <taxon>Caerostris</taxon>
    </lineage>
</organism>
<evidence type="ECO:0000313" key="3">
    <source>
        <dbReference type="Proteomes" id="UP001054945"/>
    </source>
</evidence>
<gene>
    <name evidence="2" type="ORF">CEXT_28181</name>
</gene>
<name>A0AAV4XNV2_CAEEX</name>
<sequence length="73" mass="8115">MLTEKTGSITAQNNDENIDTLMPVTNTGQDQHPIKNETELLNSVDSNQDSDLLLKESSIFKKEEHSDNALGKK</sequence>
<dbReference type="AlphaFoldDB" id="A0AAV4XNV2"/>
<feature type="compositionally biased region" description="Polar residues" evidence="1">
    <location>
        <begin position="1"/>
        <end position="15"/>
    </location>
</feature>
<evidence type="ECO:0000256" key="1">
    <source>
        <dbReference type="SAM" id="MobiDB-lite"/>
    </source>
</evidence>
<evidence type="ECO:0000313" key="2">
    <source>
        <dbReference type="EMBL" id="GIY96053.1"/>
    </source>
</evidence>
<dbReference type="EMBL" id="BPLR01017995">
    <property type="protein sequence ID" value="GIY96053.1"/>
    <property type="molecule type" value="Genomic_DNA"/>
</dbReference>
<reference evidence="2 3" key="1">
    <citation type="submission" date="2021-06" db="EMBL/GenBank/DDBJ databases">
        <title>Caerostris extrusa draft genome.</title>
        <authorList>
            <person name="Kono N."/>
            <person name="Arakawa K."/>
        </authorList>
    </citation>
    <scope>NUCLEOTIDE SEQUENCE [LARGE SCALE GENOMIC DNA]</scope>
</reference>
<proteinExistence type="predicted"/>
<comment type="caution">
    <text evidence="2">The sequence shown here is derived from an EMBL/GenBank/DDBJ whole genome shotgun (WGS) entry which is preliminary data.</text>
</comment>
<feature type="region of interest" description="Disordered" evidence="1">
    <location>
        <begin position="1"/>
        <end position="36"/>
    </location>
</feature>
<protein>
    <submittedName>
        <fullName evidence="2">Uncharacterized protein</fullName>
    </submittedName>
</protein>
<dbReference type="Proteomes" id="UP001054945">
    <property type="component" value="Unassembled WGS sequence"/>
</dbReference>
<accession>A0AAV4XNV2</accession>